<evidence type="ECO:0000313" key="2">
    <source>
        <dbReference type="Proteomes" id="UP000024404"/>
    </source>
</evidence>
<reference evidence="1" key="2">
    <citation type="submission" date="2022-06" db="UniProtKB">
        <authorList>
            <consortium name="EnsemblMetazoa"/>
        </authorList>
    </citation>
    <scope>IDENTIFICATION</scope>
</reference>
<dbReference type="Proteomes" id="UP000024404">
    <property type="component" value="Unassembled WGS sequence"/>
</dbReference>
<protein>
    <submittedName>
        <fullName evidence="1">Uncharacterized protein</fullName>
    </submittedName>
</protein>
<organism evidence="1 2">
    <name type="scientific">Onchocerca volvulus</name>
    <dbReference type="NCBI Taxonomy" id="6282"/>
    <lineage>
        <taxon>Eukaryota</taxon>
        <taxon>Metazoa</taxon>
        <taxon>Ecdysozoa</taxon>
        <taxon>Nematoda</taxon>
        <taxon>Chromadorea</taxon>
        <taxon>Rhabditida</taxon>
        <taxon>Spirurina</taxon>
        <taxon>Spiruromorpha</taxon>
        <taxon>Filarioidea</taxon>
        <taxon>Onchocercidae</taxon>
        <taxon>Onchocerca</taxon>
    </lineage>
</organism>
<name>A0A8R1XU52_ONCVO</name>
<sequence length="66" mass="7493">MRLTRNAPNEPVGSRPVLRKSALIGDLFAKLSFDEQQLYQHIFILNEITESDDNSPYLGQLAMCPE</sequence>
<reference evidence="2" key="1">
    <citation type="submission" date="2013-10" db="EMBL/GenBank/DDBJ databases">
        <title>Genome sequencing of Onchocerca volvulus.</title>
        <authorList>
            <person name="Cotton J."/>
            <person name="Tsai J."/>
            <person name="Stanley E."/>
            <person name="Tracey A."/>
            <person name="Holroyd N."/>
            <person name="Lustigman S."/>
            <person name="Berriman M."/>
        </authorList>
    </citation>
    <scope>NUCLEOTIDE SEQUENCE</scope>
</reference>
<dbReference type="AlphaFoldDB" id="A0A8R1XU52"/>
<evidence type="ECO:0000313" key="1">
    <source>
        <dbReference type="EnsemblMetazoa" id="OVOC2668.1"/>
    </source>
</evidence>
<keyword evidence="2" id="KW-1185">Reference proteome</keyword>
<accession>A0A8R1XU52</accession>
<dbReference type="EMBL" id="CMVM020000075">
    <property type="status" value="NOT_ANNOTATED_CDS"/>
    <property type="molecule type" value="Genomic_DNA"/>
</dbReference>
<proteinExistence type="predicted"/>
<dbReference type="EnsemblMetazoa" id="OVOC2668.1">
    <property type="protein sequence ID" value="OVOC2668.1"/>
    <property type="gene ID" value="WBGene00239477"/>
</dbReference>